<evidence type="ECO:0000313" key="2">
    <source>
        <dbReference type="EMBL" id="KAF0525122.1"/>
    </source>
</evidence>
<dbReference type="InterPro" id="IPR027417">
    <property type="entry name" value="P-loop_NTPase"/>
</dbReference>
<dbReference type="SUPFAM" id="SSF52540">
    <property type="entry name" value="P-loop containing nucleoside triphosphate hydrolases"/>
    <property type="match status" value="1"/>
</dbReference>
<dbReference type="EMBL" id="WTPW01000304">
    <property type="protein sequence ID" value="KAF0525122.1"/>
    <property type="molecule type" value="Genomic_DNA"/>
</dbReference>
<dbReference type="SMART" id="SM00382">
    <property type="entry name" value="AAA"/>
    <property type="match status" value="1"/>
</dbReference>
<dbReference type="OrthoDB" id="2381269at2759"/>
<dbReference type="Gene3D" id="3.40.50.300">
    <property type="entry name" value="P-loop containing nucleotide triphosphate hydrolases"/>
    <property type="match status" value="1"/>
</dbReference>
<dbReference type="CDD" id="cd00882">
    <property type="entry name" value="Ras_like_GTPase"/>
    <property type="match status" value="1"/>
</dbReference>
<accession>A0A8H4ENP3</accession>
<protein>
    <recommendedName>
        <fullName evidence="1">AAA+ ATPase domain-containing protein</fullName>
    </recommendedName>
</protein>
<reference evidence="2 3" key="1">
    <citation type="journal article" date="2019" name="Environ. Microbiol.">
        <title>At the nexus of three kingdoms: the genome of the mycorrhizal fungus Gigaspora margarita provides insights into plant, endobacterial and fungal interactions.</title>
        <authorList>
            <person name="Venice F."/>
            <person name="Ghignone S."/>
            <person name="Salvioli di Fossalunga A."/>
            <person name="Amselem J."/>
            <person name="Novero M."/>
            <person name="Xianan X."/>
            <person name="Sedzielewska Toro K."/>
            <person name="Morin E."/>
            <person name="Lipzen A."/>
            <person name="Grigoriev I.V."/>
            <person name="Henrissat B."/>
            <person name="Martin F.M."/>
            <person name="Bonfante P."/>
        </authorList>
    </citation>
    <scope>NUCLEOTIDE SEQUENCE [LARGE SCALE GENOMIC DNA]</scope>
    <source>
        <strain evidence="2 3">BEG34</strain>
    </source>
</reference>
<dbReference type="Pfam" id="PF01926">
    <property type="entry name" value="MMR_HSR1"/>
    <property type="match status" value="1"/>
</dbReference>
<gene>
    <name evidence="2" type="ORF">F8M41_014757</name>
</gene>
<proteinExistence type="predicted"/>
<dbReference type="InterPro" id="IPR006073">
    <property type="entry name" value="GTP-bd"/>
</dbReference>
<keyword evidence="3" id="KW-1185">Reference proteome</keyword>
<dbReference type="GO" id="GO:0005525">
    <property type="term" value="F:GTP binding"/>
    <property type="evidence" value="ECO:0007669"/>
    <property type="project" value="InterPro"/>
</dbReference>
<name>A0A8H4ENP3_GIGMA</name>
<comment type="caution">
    <text evidence="2">The sequence shown here is derived from an EMBL/GenBank/DDBJ whole genome shotgun (WGS) entry which is preliminary data.</text>
</comment>
<evidence type="ECO:0000313" key="3">
    <source>
        <dbReference type="Proteomes" id="UP000439903"/>
    </source>
</evidence>
<evidence type="ECO:0000259" key="1">
    <source>
        <dbReference type="SMART" id="SM00382"/>
    </source>
</evidence>
<dbReference type="AlphaFoldDB" id="A0A8H4ENP3"/>
<dbReference type="PANTHER" id="PTHR32046:SF12">
    <property type="entry name" value="AIG1-TYPE G DOMAIN-CONTAINING PROTEIN"/>
    <property type="match status" value="1"/>
</dbReference>
<dbReference type="Proteomes" id="UP000439903">
    <property type="component" value="Unassembled WGS sequence"/>
</dbReference>
<dbReference type="PANTHER" id="PTHR32046">
    <property type="entry name" value="G DOMAIN-CONTAINING PROTEIN"/>
    <property type="match status" value="1"/>
</dbReference>
<feature type="domain" description="AAA+ ATPase" evidence="1">
    <location>
        <begin position="10"/>
        <end position="164"/>
    </location>
</feature>
<dbReference type="InterPro" id="IPR003593">
    <property type="entry name" value="AAA+_ATPase"/>
</dbReference>
<organism evidence="2 3">
    <name type="scientific">Gigaspora margarita</name>
    <dbReference type="NCBI Taxonomy" id="4874"/>
    <lineage>
        <taxon>Eukaryota</taxon>
        <taxon>Fungi</taxon>
        <taxon>Fungi incertae sedis</taxon>
        <taxon>Mucoromycota</taxon>
        <taxon>Glomeromycotina</taxon>
        <taxon>Glomeromycetes</taxon>
        <taxon>Diversisporales</taxon>
        <taxon>Gigasporaceae</taxon>
        <taxon>Gigaspora</taxon>
    </lineage>
</organism>
<sequence>MNFLSKNKTTDFRILILGGTGAGKSTFINQLANYFLGGTLDNLKIVIPSKYHRKVTEKKYKNKHSEQAIDNEAESQTKKCQFYTFKDKENPSNKFIFIDTPGLNDTEGAERDDKNIKEILDLIYQFDSLSAIIIIANGTEARVTSSMKNIFNRLANSIPDDLIKNLILVLTKCAKSSATFSIENFEQVIAKPKKIFYMDNQAFCTNSQTWENDSETHEMFQLKWNISNKTMKKVLESVECMTATSINSFSYMKTLRDNIKKDINKIIQNMTMIQKIKDKSIEVQTSLNEIKTRQTIFETSNGDNTTSTYTTSIPFNHLKGKDKKAQCQIADRQHKNFASEIENYVIAIEKLESEIHSNYSNIQKFHRDLHSICFRFNITDELQATIENLEQSAKNIINMDERKKAQDKIKIFKIIHQELSNSLD</sequence>